<dbReference type="GO" id="GO:0003677">
    <property type="term" value="F:DNA binding"/>
    <property type="evidence" value="ECO:0007669"/>
    <property type="project" value="UniProtKB-KW"/>
</dbReference>
<keyword evidence="1" id="KW-0479">Metal-binding</keyword>
<dbReference type="InterPro" id="IPR007219">
    <property type="entry name" value="XnlR_reg_dom"/>
</dbReference>
<feature type="region of interest" description="Disordered" evidence="6">
    <location>
        <begin position="640"/>
        <end position="675"/>
    </location>
</feature>
<keyword evidence="2" id="KW-0805">Transcription regulation</keyword>
<dbReference type="Proteomes" id="UP000326268">
    <property type="component" value="Unassembled WGS sequence"/>
</dbReference>
<evidence type="ECO:0000256" key="6">
    <source>
        <dbReference type="SAM" id="MobiDB-lite"/>
    </source>
</evidence>
<accession>A0A5N7A0C4</accession>
<dbReference type="Pfam" id="PF04082">
    <property type="entry name" value="Fungal_trans"/>
    <property type="match status" value="1"/>
</dbReference>
<feature type="region of interest" description="Disordered" evidence="6">
    <location>
        <begin position="146"/>
        <end position="167"/>
    </location>
</feature>
<dbReference type="GO" id="GO:0009893">
    <property type="term" value="P:positive regulation of metabolic process"/>
    <property type="evidence" value="ECO:0007669"/>
    <property type="project" value="UniProtKB-ARBA"/>
</dbReference>
<dbReference type="AlphaFoldDB" id="A0A5N7A0C4"/>
<keyword evidence="3" id="KW-0238">DNA-binding</keyword>
<evidence type="ECO:0000259" key="8">
    <source>
        <dbReference type="PROSITE" id="PS50048"/>
    </source>
</evidence>
<feature type="compositionally biased region" description="Low complexity" evidence="6">
    <location>
        <begin position="155"/>
        <end position="167"/>
    </location>
</feature>
<dbReference type="GO" id="GO:0008270">
    <property type="term" value="F:zinc ion binding"/>
    <property type="evidence" value="ECO:0007669"/>
    <property type="project" value="InterPro"/>
</dbReference>
<keyword evidence="5" id="KW-0539">Nucleus</keyword>
<dbReference type="CDD" id="cd00067">
    <property type="entry name" value="GAL4"/>
    <property type="match status" value="1"/>
</dbReference>
<feature type="region of interest" description="Disordered" evidence="6">
    <location>
        <begin position="52"/>
        <end position="116"/>
    </location>
</feature>
<dbReference type="InterPro" id="IPR001138">
    <property type="entry name" value="Zn2Cys6_DnaBD"/>
</dbReference>
<evidence type="ECO:0000313" key="10">
    <source>
        <dbReference type="Proteomes" id="UP000326268"/>
    </source>
</evidence>
<sequence length="723" mass="81013">MLYNFVSIRSAPLAKRRKVRRACDFCRQHRVRCDGRLPCGQCLTNKVQCNKPPQHSYSHQHTSPHPLPSSGNRELQSSAQSSFPHAQAAPPSAPNQAVSSQQVRPQSNPPQTPSIHHAAAAPLSQHLDSFASFISRVNSFCTVVSQMSTHPSPQPVDSAPADVSSSSPDLLRRVEPLLSQLTRDSLNELQKTLFDIFWNRYHFLMPIVSSEDLAGKLDGRSEPLRQALMAYCLQSIYHAGLHNRLLSIQKGVVSSDHGENPSQSPLVAKLFVTLFQQGLATNNVYLLYAEPTLADVQRHLFMAAFLLNSGEHQAAYNIIGVAMRLTQSLGLQRLARTHLPPQEVEIRQRIWWKLVHLDFHCSRLLGKPMAVSLNDKTITMPHPTPESSVASPDLSYYSASISLTVVARQVAESLENHLHAVSGTVDSVTKIERYAHHLSQEIKHLYQWKDRILEAKLFPNITLACGAYQPEAVTAAEDGLKHDHDARLSFHLAPAVILQRTLLELQYHDIVLWAHHSFIQFPSRGLVPQRSPQADVHATTAIQHALTVTDLIRLRMLYHDVLYGSSEIYQYLWNAVLTLIGFMLAYPLCYWFPRAQQHVERSLQIFEAAGPVNPIASRAARLTRYLLGRVSALMELLSSQSSAPNDRNDGRGIQTLDPVEPEKKQQQPPSFTSEDDALWSCADTVDPSIWYGYCHEINDMLMDVPEISLGTEFLIVESSMFLV</sequence>
<dbReference type="OrthoDB" id="2283488at2759"/>
<dbReference type="PROSITE" id="PS50048">
    <property type="entry name" value="ZN2_CY6_FUNGAL_2"/>
    <property type="match status" value="1"/>
</dbReference>
<dbReference type="Gene3D" id="4.10.240.10">
    <property type="entry name" value="Zn(2)-C6 fungal-type DNA-binding domain"/>
    <property type="match status" value="1"/>
</dbReference>
<keyword evidence="4" id="KW-0804">Transcription</keyword>
<feature type="compositionally biased region" description="Polar residues" evidence="6">
    <location>
        <begin position="52"/>
        <end position="75"/>
    </location>
</feature>
<dbReference type="PANTHER" id="PTHR46910:SF1">
    <property type="entry name" value="MISCELLANEOUS ZN(II)2CYS6 TRANSCRIPTION FACTOR (EUROFUNG)-RELATED"/>
    <property type="match status" value="1"/>
</dbReference>
<feature type="domain" description="Zn(2)-C6 fungal-type" evidence="8">
    <location>
        <begin position="22"/>
        <end position="49"/>
    </location>
</feature>
<evidence type="ECO:0000256" key="7">
    <source>
        <dbReference type="SAM" id="Phobius"/>
    </source>
</evidence>
<keyword evidence="10" id="KW-1185">Reference proteome</keyword>
<dbReference type="GO" id="GO:0000981">
    <property type="term" value="F:DNA-binding transcription factor activity, RNA polymerase II-specific"/>
    <property type="evidence" value="ECO:0007669"/>
    <property type="project" value="InterPro"/>
</dbReference>
<dbReference type="SMART" id="SM00066">
    <property type="entry name" value="GAL4"/>
    <property type="match status" value="1"/>
</dbReference>
<dbReference type="EMBL" id="ML737681">
    <property type="protein sequence ID" value="KAE8363252.1"/>
    <property type="molecule type" value="Genomic_DNA"/>
</dbReference>
<dbReference type="GeneID" id="43657249"/>
<dbReference type="InterPro" id="IPR036864">
    <property type="entry name" value="Zn2-C6_fun-type_DNA-bd_sf"/>
</dbReference>
<evidence type="ECO:0000256" key="5">
    <source>
        <dbReference type="ARBA" id="ARBA00023242"/>
    </source>
</evidence>
<dbReference type="RefSeq" id="XP_031926333.1">
    <property type="nucleotide sequence ID" value="XM_032072803.1"/>
</dbReference>
<protein>
    <recommendedName>
        <fullName evidence="8">Zn(2)-C6 fungal-type domain-containing protein</fullName>
    </recommendedName>
</protein>
<feature type="compositionally biased region" description="Low complexity" evidence="6">
    <location>
        <begin position="76"/>
        <end position="102"/>
    </location>
</feature>
<feature type="transmembrane region" description="Helical" evidence="7">
    <location>
        <begin position="571"/>
        <end position="592"/>
    </location>
</feature>
<dbReference type="SMART" id="SM00906">
    <property type="entry name" value="Fungal_trans"/>
    <property type="match status" value="1"/>
</dbReference>
<evidence type="ECO:0000313" key="9">
    <source>
        <dbReference type="EMBL" id="KAE8363252.1"/>
    </source>
</evidence>
<keyword evidence="7" id="KW-1133">Transmembrane helix</keyword>
<dbReference type="SUPFAM" id="SSF57701">
    <property type="entry name" value="Zn2/Cys6 DNA-binding domain"/>
    <property type="match status" value="1"/>
</dbReference>
<proteinExistence type="predicted"/>
<evidence type="ECO:0000256" key="1">
    <source>
        <dbReference type="ARBA" id="ARBA00022723"/>
    </source>
</evidence>
<dbReference type="CDD" id="cd12148">
    <property type="entry name" value="fungal_TF_MHR"/>
    <property type="match status" value="1"/>
</dbReference>
<dbReference type="PANTHER" id="PTHR46910">
    <property type="entry name" value="TRANSCRIPTION FACTOR PDR1"/>
    <property type="match status" value="1"/>
</dbReference>
<keyword evidence="7" id="KW-0812">Transmembrane</keyword>
<evidence type="ECO:0000256" key="4">
    <source>
        <dbReference type="ARBA" id="ARBA00023163"/>
    </source>
</evidence>
<dbReference type="InterPro" id="IPR050987">
    <property type="entry name" value="AtrR-like"/>
</dbReference>
<gene>
    <name evidence="9" type="ORF">BDV27DRAFT_159005</name>
</gene>
<dbReference type="GO" id="GO:0006351">
    <property type="term" value="P:DNA-templated transcription"/>
    <property type="evidence" value="ECO:0007669"/>
    <property type="project" value="InterPro"/>
</dbReference>
<reference evidence="9 10" key="1">
    <citation type="submission" date="2019-04" db="EMBL/GenBank/DDBJ databases">
        <title>Friends and foes A comparative genomics studyof 23 Aspergillus species from section Flavi.</title>
        <authorList>
            <consortium name="DOE Joint Genome Institute"/>
            <person name="Kjaerbolling I."/>
            <person name="Vesth T."/>
            <person name="Frisvad J.C."/>
            <person name="Nybo J.L."/>
            <person name="Theobald S."/>
            <person name="Kildgaard S."/>
            <person name="Isbrandt T."/>
            <person name="Kuo A."/>
            <person name="Sato A."/>
            <person name="Lyhne E.K."/>
            <person name="Kogle M.E."/>
            <person name="Wiebenga A."/>
            <person name="Kun R.S."/>
            <person name="Lubbers R.J."/>
            <person name="Makela M.R."/>
            <person name="Barry K."/>
            <person name="Chovatia M."/>
            <person name="Clum A."/>
            <person name="Daum C."/>
            <person name="Haridas S."/>
            <person name="He G."/>
            <person name="LaButti K."/>
            <person name="Lipzen A."/>
            <person name="Mondo S."/>
            <person name="Riley R."/>
            <person name="Salamov A."/>
            <person name="Simmons B.A."/>
            <person name="Magnuson J.K."/>
            <person name="Henrissat B."/>
            <person name="Mortensen U.H."/>
            <person name="Larsen T.O."/>
            <person name="Devries R.P."/>
            <person name="Grigoriev I.V."/>
            <person name="Machida M."/>
            <person name="Baker S.E."/>
            <person name="Andersen M.R."/>
        </authorList>
    </citation>
    <scope>NUCLEOTIDE SEQUENCE [LARGE SCALE GENOMIC DNA]</scope>
    <source>
        <strain evidence="9 10">CBS 763.97</strain>
    </source>
</reference>
<organism evidence="9 10">
    <name type="scientific">Aspergillus caelatus</name>
    <dbReference type="NCBI Taxonomy" id="61420"/>
    <lineage>
        <taxon>Eukaryota</taxon>
        <taxon>Fungi</taxon>
        <taxon>Dikarya</taxon>
        <taxon>Ascomycota</taxon>
        <taxon>Pezizomycotina</taxon>
        <taxon>Eurotiomycetes</taxon>
        <taxon>Eurotiomycetidae</taxon>
        <taxon>Eurotiales</taxon>
        <taxon>Aspergillaceae</taxon>
        <taxon>Aspergillus</taxon>
        <taxon>Aspergillus subgen. Circumdati</taxon>
    </lineage>
</organism>
<name>A0A5N7A0C4_9EURO</name>
<evidence type="ECO:0000256" key="2">
    <source>
        <dbReference type="ARBA" id="ARBA00023015"/>
    </source>
</evidence>
<dbReference type="PROSITE" id="PS00463">
    <property type="entry name" value="ZN2_CY6_FUNGAL_1"/>
    <property type="match status" value="1"/>
</dbReference>
<dbReference type="Pfam" id="PF00172">
    <property type="entry name" value="Zn_clus"/>
    <property type="match status" value="1"/>
</dbReference>
<evidence type="ECO:0000256" key="3">
    <source>
        <dbReference type="ARBA" id="ARBA00023125"/>
    </source>
</evidence>
<keyword evidence="7" id="KW-0472">Membrane</keyword>